<dbReference type="RefSeq" id="WP_147183882.1">
    <property type="nucleotide sequence ID" value="NZ_CP042382.1"/>
</dbReference>
<dbReference type="AlphaFoldDB" id="A0A5B8SQ27"/>
<dbReference type="KEGG" id="paur:FGL86_06870"/>
<feature type="domain" description="Hypervirulence associated protein TUDOR" evidence="1">
    <location>
        <begin position="8"/>
        <end position="69"/>
    </location>
</feature>
<dbReference type="OrthoDB" id="283968at2"/>
<organism evidence="2 3">
    <name type="scientific">Pistricoccus aurantiacus</name>
    <dbReference type="NCBI Taxonomy" id="1883414"/>
    <lineage>
        <taxon>Bacteria</taxon>
        <taxon>Pseudomonadati</taxon>
        <taxon>Pseudomonadota</taxon>
        <taxon>Gammaproteobacteria</taxon>
        <taxon>Oceanospirillales</taxon>
        <taxon>Halomonadaceae</taxon>
        <taxon>Pistricoccus</taxon>
    </lineage>
</organism>
<evidence type="ECO:0000313" key="3">
    <source>
        <dbReference type="Proteomes" id="UP000321272"/>
    </source>
</evidence>
<dbReference type="Proteomes" id="UP000321272">
    <property type="component" value="Chromosome"/>
</dbReference>
<protein>
    <submittedName>
        <fullName evidence="2">DUF2945 domain-containing protein</fullName>
    </submittedName>
</protein>
<evidence type="ECO:0000259" key="1">
    <source>
        <dbReference type="Pfam" id="PF11160"/>
    </source>
</evidence>
<sequence>MTKTASAGDTVSWKWGEGRGSGKVIEVFTDKVTRSIKGSEITRNASKDSPAYLIEQEDGDRVLKLDSEVTREN</sequence>
<gene>
    <name evidence="2" type="ORF">FGL86_06870</name>
</gene>
<dbReference type="InterPro" id="IPR021331">
    <property type="entry name" value="Hva1_TUDOR"/>
</dbReference>
<name>A0A5B8SQ27_9GAMM</name>
<accession>A0A5B8SQ27</accession>
<evidence type="ECO:0000313" key="2">
    <source>
        <dbReference type="EMBL" id="QEA38826.1"/>
    </source>
</evidence>
<dbReference type="Pfam" id="PF11160">
    <property type="entry name" value="Hva1_TUDOR"/>
    <property type="match status" value="1"/>
</dbReference>
<keyword evidence="3" id="KW-1185">Reference proteome</keyword>
<dbReference type="EMBL" id="CP042382">
    <property type="protein sequence ID" value="QEA38826.1"/>
    <property type="molecule type" value="Genomic_DNA"/>
</dbReference>
<proteinExistence type="predicted"/>
<reference evidence="2 3" key="1">
    <citation type="submission" date="2019-06" db="EMBL/GenBank/DDBJ databases">
        <title>Genome analyses of bacteria isolated from kimchi.</title>
        <authorList>
            <person name="Lee S."/>
            <person name="Ahn S."/>
            <person name="Roh S."/>
        </authorList>
    </citation>
    <scope>NUCLEOTIDE SEQUENCE [LARGE SCALE GENOMIC DNA]</scope>
    <source>
        <strain evidence="2 3">CBA4606</strain>
    </source>
</reference>